<evidence type="ECO:0000256" key="4">
    <source>
        <dbReference type="ARBA" id="ARBA00022741"/>
    </source>
</evidence>
<keyword evidence="7 9" id="KW-0472">Membrane</keyword>
<feature type="transmembrane region" description="Helical" evidence="9">
    <location>
        <begin position="856"/>
        <end position="882"/>
    </location>
</feature>
<dbReference type="GeneID" id="39576614"/>
<dbReference type="STRING" id="1314773.A0A3N2PU76"/>
<keyword evidence="3 9" id="KW-0812">Transmembrane</keyword>
<name>A0A3N2PU76_SODAK</name>
<feature type="region of interest" description="Disordered" evidence="8">
    <location>
        <begin position="694"/>
        <end position="727"/>
    </location>
</feature>
<evidence type="ECO:0000313" key="11">
    <source>
        <dbReference type="EMBL" id="ROT38032.1"/>
    </source>
</evidence>
<evidence type="ECO:0000313" key="12">
    <source>
        <dbReference type="Proteomes" id="UP000272025"/>
    </source>
</evidence>
<keyword evidence="12" id="KW-1185">Reference proteome</keyword>
<keyword evidence="5" id="KW-0067">ATP-binding</keyword>
<dbReference type="InterPro" id="IPR043926">
    <property type="entry name" value="ABCG_dom"/>
</dbReference>
<reference evidence="11 12" key="1">
    <citation type="journal article" date="2018" name="Mol. Ecol.">
        <title>The obligate alkalophilic soda-lake fungus Sodiomyces alkalinus has shifted to a protein diet.</title>
        <authorList>
            <person name="Grum-Grzhimaylo A.A."/>
            <person name="Falkoski D.L."/>
            <person name="van den Heuvel J."/>
            <person name="Valero-Jimenez C.A."/>
            <person name="Min B."/>
            <person name="Choi I.G."/>
            <person name="Lipzen A."/>
            <person name="Daum C.G."/>
            <person name="Aanen D.K."/>
            <person name="Tsang A."/>
            <person name="Henrissat B."/>
            <person name="Bilanenko E.N."/>
            <person name="de Vries R.P."/>
            <person name="van Kan J.A.L."/>
            <person name="Grigoriev I.V."/>
            <person name="Debets A.J.M."/>
        </authorList>
    </citation>
    <scope>NUCLEOTIDE SEQUENCE [LARGE SCALE GENOMIC DNA]</scope>
    <source>
        <strain evidence="11 12">F11</strain>
    </source>
</reference>
<evidence type="ECO:0000256" key="8">
    <source>
        <dbReference type="SAM" id="MobiDB-lite"/>
    </source>
</evidence>
<protein>
    <submittedName>
        <fullName evidence="11">Putative ABC transporter</fullName>
    </submittedName>
</protein>
<dbReference type="RefSeq" id="XP_028465838.1">
    <property type="nucleotide sequence ID" value="XM_028608136.1"/>
</dbReference>
<feature type="transmembrane region" description="Helical" evidence="9">
    <location>
        <begin position="817"/>
        <end position="835"/>
    </location>
</feature>
<feature type="transmembrane region" description="Helical" evidence="9">
    <location>
        <begin position="888"/>
        <end position="913"/>
    </location>
</feature>
<dbReference type="CDD" id="cd03213">
    <property type="entry name" value="ABCG_EPDR"/>
    <property type="match status" value="1"/>
</dbReference>
<sequence>MASDRIQQRVLLPQAPFLPVWDPLGPTFLDTEACLCALRTSPEQGSNSAAWQCIGNQTQNIYAVTSGKWFHTANGGTNVNLSINDASNPPQTSRPLHFNANAQAFTPLTQERRSSMTIWDRHCTAENKSTFSTAFYRSWRAYQRDEVPIDGFPCWRPDALLLPVRLQSPEDWLKDGCREGFLCANNTVNSLPQYCPPLTQCQQARLVGEACVFEGRNVGMGPFEPIICQPGWYCPKSSNGNVTLPCPAGSYCQPGAATPTPCAFGSSCPEGSQNELFLIPIALLGLIDLIVLVALLFFFFRKRSKKKSQEKTSSSERALHVPFLGGKPKGMSDVKAAITGYRQIDDENEDGDHEMMPLEATYMPGRDGWTGFQAALDDDIPALRRADTINPQLKSFIESMQKATNAIDLGLSFTYDNLSFHPKSSPRPILQNVTGSIHRGSLVAVMGGSGAGKSTFVNVLMGKTTNTGGSVTVNDIPGKIKRYKKIIGYVPQDDIVLPELTVYENIVHSAKVRLPSSWRDAEIEAHVDSVIDCLELSHVRDSLVGSVGKPVISGGQRKRVSIGMELAAAPMAIFLDEPTSGLDATAASSIMRTLKALARLGISVIVIIHQPRMEIFEILDSLILLGNGQTIYEGPEADVQRYFEGIGFQFPPHVNPADVVTDIITGNGRTYKKIGDISKDALISHWAATRKARTTFGVPEGQGGEDADAEADDDRRSPLSVTPSDTRSNRKSLRIILRRRGATRVNQIWLCLRRAMLQQYRLKSAFFFEMGLAALAGFLLGLAQQPRGGVLFTGFYLPPYQDLSLSVNLGGASQLPLLKAIAIGLICGAPGVKVFSEEMLLQRREAEAGHSRLAYFLAKTISVLPRLLLGCLHFTTLVFILARPVIPWGIGLATNLLYFYSIYGLASCVSMVVRREDAPLMSTMTSLVVGLLSGAAPSLASVKRWRLEWLWRASPGVWFAEIYFSQLVEPFAYLYNVEWAAAVMGYSLGNLTMNMLVLLAIGTAYRLIAFALLFVGKRMRV</sequence>
<dbReference type="PROSITE" id="PS00211">
    <property type="entry name" value="ABC_TRANSPORTER_1"/>
    <property type="match status" value="1"/>
</dbReference>
<dbReference type="InterPro" id="IPR027417">
    <property type="entry name" value="P-loop_NTPase"/>
</dbReference>
<dbReference type="AlphaFoldDB" id="A0A3N2PU76"/>
<evidence type="ECO:0000256" key="3">
    <source>
        <dbReference type="ARBA" id="ARBA00022692"/>
    </source>
</evidence>
<evidence type="ECO:0000256" key="6">
    <source>
        <dbReference type="ARBA" id="ARBA00022989"/>
    </source>
</evidence>
<dbReference type="PANTHER" id="PTHR48041">
    <property type="entry name" value="ABC TRANSPORTER G FAMILY MEMBER 28"/>
    <property type="match status" value="1"/>
</dbReference>
<keyword evidence="4" id="KW-0547">Nucleotide-binding</keyword>
<dbReference type="PANTHER" id="PTHR48041:SF91">
    <property type="entry name" value="ABC TRANSPORTER G FAMILY MEMBER 28"/>
    <property type="match status" value="1"/>
</dbReference>
<dbReference type="GO" id="GO:0140359">
    <property type="term" value="F:ABC-type transporter activity"/>
    <property type="evidence" value="ECO:0007669"/>
    <property type="project" value="InterPro"/>
</dbReference>
<dbReference type="GO" id="GO:0016887">
    <property type="term" value="F:ATP hydrolysis activity"/>
    <property type="evidence" value="ECO:0007669"/>
    <property type="project" value="InterPro"/>
</dbReference>
<feature type="transmembrane region" description="Helical" evidence="9">
    <location>
        <begin position="920"/>
        <end position="940"/>
    </location>
</feature>
<evidence type="ECO:0000256" key="5">
    <source>
        <dbReference type="ARBA" id="ARBA00022840"/>
    </source>
</evidence>
<proteinExistence type="predicted"/>
<dbReference type="GO" id="GO:0016020">
    <property type="term" value="C:membrane"/>
    <property type="evidence" value="ECO:0007669"/>
    <property type="project" value="UniProtKB-SubCell"/>
</dbReference>
<evidence type="ECO:0000256" key="9">
    <source>
        <dbReference type="SAM" id="Phobius"/>
    </source>
</evidence>
<feature type="transmembrane region" description="Helical" evidence="9">
    <location>
        <begin position="764"/>
        <end position="783"/>
    </location>
</feature>
<comment type="subcellular location">
    <subcellularLocation>
        <location evidence="1">Membrane</location>
        <topology evidence="1">Multi-pass membrane protein</topology>
    </subcellularLocation>
</comment>
<keyword evidence="6 9" id="KW-1133">Transmembrane helix</keyword>
<dbReference type="Proteomes" id="UP000272025">
    <property type="component" value="Unassembled WGS sequence"/>
</dbReference>
<dbReference type="SMART" id="SM00382">
    <property type="entry name" value="AAA"/>
    <property type="match status" value="1"/>
</dbReference>
<dbReference type="InterPro" id="IPR017871">
    <property type="entry name" value="ABC_transporter-like_CS"/>
</dbReference>
<feature type="transmembrane region" description="Helical" evidence="9">
    <location>
        <begin position="995"/>
        <end position="1015"/>
    </location>
</feature>
<dbReference type="GO" id="GO:0005524">
    <property type="term" value="F:ATP binding"/>
    <property type="evidence" value="ECO:0007669"/>
    <property type="project" value="UniProtKB-KW"/>
</dbReference>
<dbReference type="PROSITE" id="PS50893">
    <property type="entry name" value="ABC_TRANSPORTER_2"/>
    <property type="match status" value="1"/>
</dbReference>
<accession>A0A3N2PU76</accession>
<dbReference type="SUPFAM" id="SSF52540">
    <property type="entry name" value="P-loop containing nucleoside triphosphate hydrolases"/>
    <property type="match status" value="1"/>
</dbReference>
<feature type="transmembrane region" description="Helical" evidence="9">
    <location>
        <begin position="276"/>
        <end position="300"/>
    </location>
</feature>
<dbReference type="FunFam" id="3.40.50.300:FF:000367">
    <property type="entry name" value="ABC transporter G family member 24"/>
    <property type="match status" value="1"/>
</dbReference>
<dbReference type="Gene3D" id="3.40.50.300">
    <property type="entry name" value="P-loop containing nucleotide triphosphate hydrolases"/>
    <property type="match status" value="1"/>
</dbReference>
<dbReference type="Pfam" id="PF19055">
    <property type="entry name" value="ABC2_membrane_7"/>
    <property type="match status" value="2"/>
</dbReference>
<evidence type="ECO:0000256" key="1">
    <source>
        <dbReference type="ARBA" id="ARBA00004141"/>
    </source>
</evidence>
<dbReference type="OrthoDB" id="66620at2759"/>
<evidence type="ECO:0000256" key="7">
    <source>
        <dbReference type="ARBA" id="ARBA00023136"/>
    </source>
</evidence>
<organism evidence="11 12">
    <name type="scientific">Sodiomyces alkalinus (strain CBS 110278 / VKM F-3762 / F11)</name>
    <name type="common">Alkaliphilic filamentous fungus</name>
    <dbReference type="NCBI Taxonomy" id="1314773"/>
    <lineage>
        <taxon>Eukaryota</taxon>
        <taxon>Fungi</taxon>
        <taxon>Dikarya</taxon>
        <taxon>Ascomycota</taxon>
        <taxon>Pezizomycotina</taxon>
        <taxon>Sordariomycetes</taxon>
        <taxon>Hypocreomycetidae</taxon>
        <taxon>Glomerellales</taxon>
        <taxon>Plectosphaerellaceae</taxon>
        <taxon>Sodiomyces</taxon>
    </lineage>
</organism>
<dbReference type="InterPro" id="IPR003593">
    <property type="entry name" value="AAA+_ATPase"/>
</dbReference>
<gene>
    <name evidence="11" type="ORF">SODALDRAFT_278915</name>
</gene>
<feature type="domain" description="ABC transporter" evidence="10">
    <location>
        <begin position="413"/>
        <end position="652"/>
    </location>
</feature>
<feature type="compositionally biased region" description="Acidic residues" evidence="8">
    <location>
        <begin position="703"/>
        <end position="712"/>
    </location>
</feature>
<dbReference type="InterPro" id="IPR050352">
    <property type="entry name" value="ABCG_transporters"/>
</dbReference>
<keyword evidence="2" id="KW-0813">Transport</keyword>
<dbReference type="Pfam" id="PF00005">
    <property type="entry name" value="ABC_tran"/>
    <property type="match status" value="1"/>
</dbReference>
<dbReference type="EMBL" id="ML119056">
    <property type="protein sequence ID" value="ROT38032.1"/>
    <property type="molecule type" value="Genomic_DNA"/>
</dbReference>
<dbReference type="InterPro" id="IPR003439">
    <property type="entry name" value="ABC_transporter-like_ATP-bd"/>
</dbReference>
<evidence type="ECO:0000256" key="2">
    <source>
        <dbReference type="ARBA" id="ARBA00022448"/>
    </source>
</evidence>
<evidence type="ECO:0000259" key="10">
    <source>
        <dbReference type="PROSITE" id="PS50893"/>
    </source>
</evidence>